<feature type="signal peptide" evidence="1">
    <location>
        <begin position="1"/>
        <end position="25"/>
    </location>
</feature>
<protein>
    <recommendedName>
        <fullName evidence="4">SH3 domain-containing protein</fullName>
    </recommendedName>
</protein>
<dbReference type="EMBL" id="BAAAVI010000132">
    <property type="protein sequence ID" value="GAA2914350.1"/>
    <property type="molecule type" value="Genomic_DNA"/>
</dbReference>
<keyword evidence="3" id="KW-1185">Reference proteome</keyword>
<evidence type="ECO:0008006" key="4">
    <source>
        <dbReference type="Google" id="ProtNLM"/>
    </source>
</evidence>
<evidence type="ECO:0000313" key="2">
    <source>
        <dbReference type="EMBL" id="GAA2914350.1"/>
    </source>
</evidence>
<gene>
    <name evidence="2" type="ORF">GCM10010517_80800</name>
</gene>
<feature type="chain" id="PRO_5047437819" description="SH3 domain-containing protein" evidence="1">
    <location>
        <begin position="26"/>
        <end position="124"/>
    </location>
</feature>
<dbReference type="RefSeq" id="WP_344982236.1">
    <property type="nucleotide sequence ID" value="NZ_BAAAVI010000132.1"/>
</dbReference>
<sequence>MRITAVVAALLAGAALTAAAPAALAGTGHTAIRAGAAQASETKYWVDTFATATGFYRGGFLYAGTHYVFCKRRGDRVGTADQYNHWWLLTDMDTGGRDYVSAYYLSRWGNDEARDNSGREIPNC</sequence>
<reference evidence="3" key="1">
    <citation type="journal article" date="2019" name="Int. J. Syst. Evol. Microbiol.">
        <title>The Global Catalogue of Microorganisms (GCM) 10K type strain sequencing project: providing services to taxonomists for standard genome sequencing and annotation.</title>
        <authorList>
            <consortium name="The Broad Institute Genomics Platform"/>
            <consortium name="The Broad Institute Genome Sequencing Center for Infectious Disease"/>
            <person name="Wu L."/>
            <person name="Ma J."/>
        </authorList>
    </citation>
    <scope>NUCLEOTIDE SEQUENCE [LARGE SCALE GENOMIC DNA]</scope>
    <source>
        <strain evidence="3">JCM 6242</strain>
    </source>
</reference>
<comment type="caution">
    <text evidence="2">The sequence shown here is derived from an EMBL/GenBank/DDBJ whole genome shotgun (WGS) entry which is preliminary data.</text>
</comment>
<evidence type="ECO:0000256" key="1">
    <source>
        <dbReference type="SAM" id="SignalP"/>
    </source>
</evidence>
<evidence type="ECO:0000313" key="3">
    <source>
        <dbReference type="Proteomes" id="UP001500831"/>
    </source>
</evidence>
<proteinExistence type="predicted"/>
<keyword evidence="1" id="KW-0732">Signal</keyword>
<organism evidence="2 3">
    <name type="scientific">Streptosporangium fragile</name>
    <dbReference type="NCBI Taxonomy" id="46186"/>
    <lineage>
        <taxon>Bacteria</taxon>
        <taxon>Bacillati</taxon>
        <taxon>Actinomycetota</taxon>
        <taxon>Actinomycetes</taxon>
        <taxon>Streptosporangiales</taxon>
        <taxon>Streptosporangiaceae</taxon>
        <taxon>Streptosporangium</taxon>
    </lineage>
</organism>
<name>A0ABP6IYR0_9ACTN</name>
<dbReference type="Proteomes" id="UP001500831">
    <property type="component" value="Unassembled WGS sequence"/>
</dbReference>
<accession>A0ABP6IYR0</accession>